<feature type="region of interest" description="Disordered" evidence="1">
    <location>
        <begin position="1"/>
        <end position="146"/>
    </location>
</feature>
<feature type="compositionally biased region" description="Low complexity" evidence="1">
    <location>
        <begin position="27"/>
        <end position="67"/>
    </location>
</feature>
<keyword evidence="3" id="KW-1185">Reference proteome</keyword>
<dbReference type="AlphaFoldDB" id="A0AAV5WQ63"/>
<feature type="compositionally biased region" description="Acidic residues" evidence="1">
    <location>
        <begin position="88"/>
        <end position="100"/>
    </location>
</feature>
<name>A0AAV5WQ63_9BILA</name>
<evidence type="ECO:0000256" key="1">
    <source>
        <dbReference type="SAM" id="MobiDB-lite"/>
    </source>
</evidence>
<dbReference type="Proteomes" id="UP001432322">
    <property type="component" value="Unassembled WGS sequence"/>
</dbReference>
<evidence type="ECO:0000313" key="3">
    <source>
        <dbReference type="Proteomes" id="UP001432322"/>
    </source>
</evidence>
<gene>
    <name evidence="2" type="ORF">PFISCL1PPCAC_25561</name>
</gene>
<proteinExistence type="predicted"/>
<feature type="non-terminal residue" evidence="2">
    <location>
        <position position="146"/>
    </location>
</feature>
<reference evidence="2" key="1">
    <citation type="submission" date="2023-10" db="EMBL/GenBank/DDBJ databases">
        <title>Genome assembly of Pristionchus species.</title>
        <authorList>
            <person name="Yoshida K."/>
            <person name="Sommer R.J."/>
        </authorList>
    </citation>
    <scope>NUCLEOTIDE SEQUENCE</scope>
    <source>
        <strain evidence="2">RS5133</strain>
    </source>
</reference>
<protein>
    <submittedName>
        <fullName evidence="2">Uncharacterized protein</fullName>
    </submittedName>
</protein>
<organism evidence="2 3">
    <name type="scientific">Pristionchus fissidentatus</name>
    <dbReference type="NCBI Taxonomy" id="1538716"/>
    <lineage>
        <taxon>Eukaryota</taxon>
        <taxon>Metazoa</taxon>
        <taxon>Ecdysozoa</taxon>
        <taxon>Nematoda</taxon>
        <taxon>Chromadorea</taxon>
        <taxon>Rhabditida</taxon>
        <taxon>Rhabditina</taxon>
        <taxon>Diplogasteromorpha</taxon>
        <taxon>Diplogasteroidea</taxon>
        <taxon>Neodiplogasteridae</taxon>
        <taxon>Pristionchus</taxon>
    </lineage>
</organism>
<evidence type="ECO:0000313" key="2">
    <source>
        <dbReference type="EMBL" id="GMT34264.1"/>
    </source>
</evidence>
<comment type="caution">
    <text evidence="2">The sequence shown here is derived from an EMBL/GenBank/DDBJ whole genome shotgun (WGS) entry which is preliminary data.</text>
</comment>
<sequence length="146" mass="14502">MSGEDELPSWDEFGAEQLDYEEDEPVAAPLDDPGDPGDAPSCSSSSASLQPAAAAAATARAAGATGRAAERDIGPSLPPGFELTGGGGEEEDEDPEDPGEPGDPGMQPAVEDEAEMAPTLPSVGGPSLPVDEPAPVAAAPAAAPRR</sequence>
<dbReference type="EMBL" id="BTSY01000006">
    <property type="protein sequence ID" value="GMT34264.1"/>
    <property type="molecule type" value="Genomic_DNA"/>
</dbReference>
<feature type="compositionally biased region" description="Low complexity" evidence="1">
    <location>
        <begin position="133"/>
        <end position="146"/>
    </location>
</feature>
<accession>A0AAV5WQ63</accession>